<evidence type="ECO:0000313" key="2">
    <source>
        <dbReference type="Proteomes" id="UP001280581"/>
    </source>
</evidence>
<dbReference type="EMBL" id="WVTA01000007">
    <property type="protein sequence ID" value="KAK3208256.1"/>
    <property type="molecule type" value="Genomic_DNA"/>
</dbReference>
<feature type="non-terminal residue" evidence="1">
    <location>
        <position position="1"/>
    </location>
</feature>
<organism evidence="1 2">
    <name type="scientific">Pseudopithomyces chartarum</name>
    <dbReference type="NCBI Taxonomy" id="1892770"/>
    <lineage>
        <taxon>Eukaryota</taxon>
        <taxon>Fungi</taxon>
        <taxon>Dikarya</taxon>
        <taxon>Ascomycota</taxon>
        <taxon>Pezizomycotina</taxon>
        <taxon>Dothideomycetes</taxon>
        <taxon>Pleosporomycetidae</taxon>
        <taxon>Pleosporales</taxon>
        <taxon>Massarineae</taxon>
        <taxon>Didymosphaeriaceae</taxon>
        <taxon>Pseudopithomyces</taxon>
    </lineage>
</organism>
<gene>
    <name evidence="1" type="ORF">GRF29_77g144658</name>
</gene>
<dbReference type="Proteomes" id="UP001280581">
    <property type="component" value="Unassembled WGS sequence"/>
</dbReference>
<reference evidence="1 2" key="1">
    <citation type="submission" date="2021-02" db="EMBL/GenBank/DDBJ databases">
        <title>Genome assembly of Pseudopithomyces chartarum.</title>
        <authorList>
            <person name="Jauregui R."/>
            <person name="Singh J."/>
            <person name="Voisey C."/>
        </authorList>
    </citation>
    <scope>NUCLEOTIDE SEQUENCE [LARGE SCALE GENOMIC DNA]</scope>
    <source>
        <strain evidence="1 2">AGR01</strain>
    </source>
</reference>
<sequence length="250" mass="28712">YNCHHCINIDHYGAAIHLSERICISRRPPAATADAKQRNSPLLRLPGEIRNKIYKYALSDRLLTGPTVLDRLYNDFEATIPAHNLSLTCRQLYHETQALVYRCGNFYMPDVDPYLGNFYILDPDLVPAVNCGAIDAHDLNVLIADRDDFRRKIKSICVEYIDLTAHAISTNIYDRFETDWYDFPEDLQSAEFILKLGIWAYTSGEDFEEVFGRLEALRRVVVKSTEKAREGEDFRAFDGVGKDYGVNFED</sequence>
<evidence type="ECO:0000313" key="1">
    <source>
        <dbReference type="EMBL" id="KAK3208256.1"/>
    </source>
</evidence>
<protein>
    <recommendedName>
        <fullName evidence="3">F-box domain-containing protein</fullName>
    </recommendedName>
</protein>
<name>A0AAN6LW56_9PLEO</name>
<accession>A0AAN6LW56</accession>
<proteinExistence type="predicted"/>
<dbReference type="PANTHER" id="PTHR38790:SF4">
    <property type="entry name" value="2EXR DOMAIN-CONTAINING PROTEIN"/>
    <property type="match status" value="1"/>
</dbReference>
<evidence type="ECO:0008006" key="3">
    <source>
        <dbReference type="Google" id="ProtNLM"/>
    </source>
</evidence>
<dbReference type="PANTHER" id="PTHR38790">
    <property type="entry name" value="2EXR DOMAIN-CONTAINING PROTEIN-RELATED"/>
    <property type="match status" value="1"/>
</dbReference>
<keyword evidence="2" id="KW-1185">Reference proteome</keyword>
<comment type="caution">
    <text evidence="1">The sequence shown here is derived from an EMBL/GenBank/DDBJ whole genome shotgun (WGS) entry which is preliminary data.</text>
</comment>
<dbReference type="AlphaFoldDB" id="A0AAN6LW56"/>